<dbReference type="RefSeq" id="WP_073390798.1">
    <property type="nucleotide sequence ID" value="NZ_FQVU01000003.1"/>
</dbReference>
<dbReference type="Pfam" id="PF01865">
    <property type="entry name" value="PhoU_div"/>
    <property type="match status" value="1"/>
</dbReference>
<dbReference type="AlphaFoldDB" id="A0A1M5MCQ8"/>
<dbReference type="Proteomes" id="UP000186132">
    <property type="component" value="Unassembled WGS sequence"/>
</dbReference>
<evidence type="ECO:0000256" key="1">
    <source>
        <dbReference type="ARBA" id="ARBA00008591"/>
    </source>
</evidence>
<evidence type="ECO:0008006" key="4">
    <source>
        <dbReference type="Google" id="ProtNLM"/>
    </source>
</evidence>
<reference evidence="3" key="1">
    <citation type="submission" date="2016-11" db="EMBL/GenBank/DDBJ databases">
        <authorList>
            <person name="Varghese N."/>
            <person name="Submissions S."/>
        </authorList>
    </citation>
    <scope>NUCLEOTIDE SEQUENCE [LARGE SCALE GENOMIC DNA]</scope>
    <source>
        <strain evidence="3">DSM 45627</strain>
    </source>
</reference>
<evidence type="ECO:0000313" key="2">
    <source>
        <dbReference type="EMBL" id="SHG75057.1"/>
    </source>
</evidence>
<dbReference type="InterPro" id="IPR018445">
    <property type="entry name" value="Put_Phosphate_transp_reg"/>
</dbReference>
<organism evidence="2 3">
    <name type="scientific">Jatrophihabitans endophyticus</name>
    <dbReference type="NCBI Taxonomy" id="1206085"/>
    <lineage>
        <taxon>Bacteria</taxon>
        <taxon>Bacillati</taxon>
        <taxon>Actinomycetota</taxon>
        <taxon>Actinomycetes</taxon>
        <taxon>Jatrophihabitantales</taxon>
        <taxon>Jatrophihabitantaceae</taxon>
        <taxon>Jatrophihabitans</taxon>
    </lineage>
</organism>
<protein>
    <recommendedName>
        <fullName evidence="4">Phosphate transport regulator</fullName>
    </recommendedName>
</protein>
<keyword evidence="3" id="KW-1185">Reference proteome</keyword>
<evidence type="ECO:0000313" key="3">
    <source>
        <dbReference type="Proteomes" id="UP000186132"/>
    </source>
</evidence>
<dbReference type="InterPro" id="IPR052912">
    <property type="entry name" value="UPF0111_domain"/>
</dbReference>
<proteinExistence type="inferred from homology"/>
<dbReference type="OrthoDB" id="9797568at2"/>
<dbReference type="PANTHER" id="PTHR37298:SF1">
    <property type="entry name" value="UPF0111 PROTEIN YKAA"/>
    <property type="match status" value="1"/>
</dbReference>
<dbReference type="SUPFAM" id="SSF109755">
    <property type="entry name" value="PhoU-like"/>
    <property type="match status" value="1"/>
</dbReference>
<sequence length="205" mass="22855">MAFRMTPRDNAFYSMFTEAGRNVADAVTVLGGLTDPNANRASIAKDLRDREHAGDAVTHRIMRQLNTSFVTPFDREDIYRLASALDDVVDAVEGAADFIVLADVGKLPPLMTEQIQLLQRSADETAEAMARLKTLRDLEPYWIEVNRLENEADRVYRKLLSKLLSGDYDALTMVKLREVADGFEEAADALEHVAHAVETIAVKES</sequence>
<dbReference type="STRING" id="1206085.SAMN05443575_2693"/>
<name>A0A1M5MCQ8_9ACTN</name>
<comment type="similarity">
    <text evidence="1">Belongs to the UPF0111 family.</text>
</comment>
<dbReference type="PANTHER" id="PTHR37298">
    <property type="entry name" value="UPF0111 PROTEIN YKAA"/>
    <property type="match status" value="1"/>
</dbReference>
<dbReference type="EMBL" id="FQVU01000003">
    <property type="protein sequence ID" value="SHG75057.1"/>
    <property type="molecule type" value="Genomic_DNA"/>
</dbReference>
<dbReference type="InterPro" id="IPR038078">
    <property type="entry name" value="PhoU-like_sf"/>
</dbReference>
<accession>A0A1M5MCQ8</accession>
<dbReference type="Gene3D" id="1.20.58.220">
    <property type="entry name" value="Phosphate transport system protein phou homolog 2, domain 2"/>
    <property type="match status" value="1"/>
</dbReference>
<gene>
    <name evidence="2" type="ORF">SAMN05443575_2693</name>
</gene>